<keyword evidence="1" id="KW-0378">Hydrolase</keyword>
<name>W7DT53_BIPV3</name>
<dbReference type="PANTHER" id="PTHR10336:SF82">
    <property type="entry name" value="PHOSPHOINOSITIDE PHOSPHOLIPASE C"/>
    <property type="match status" value="1"/>
</dbReference>
<dbReference type="HOGENOM" id="CLU_002738_3_0_1"/>
<dbReference type="InterPro" id="IPR001192">
    <property type="entry name" value="PI-PLC_fam"/>
</dbReference>
<dbReference type="PROSITE" id="PS50008">
    <property type="entry name" value="PIPLC_Y_DOMAIN"/>
    <property type="match status" value="1"/>
</dbReference>
<dbReference type="OrthoDB" id="269822at2759"/>
<organism evidence="3 4">
    <name type="scientific">Bipolaris victoriae (strain FI3)</name>
    <name type="common">Victoria blight of oats agent</name>
    <name type="synonym">Cochliobolus victoriae</name>
    <dbReference type="NCBI Taxonomy" id="930091"/>
    <lineage>
        <taxon>Eukaryota</taxon>
        <taxon>Fungi</taxon>
        <taxon>Dikarya</taxon>
        <taxon>Ascomycota</taxon>
        <taxon>Pezizomycotina</taxon>
        <taxon>Dothideomycetes</taxon>
        <taxon>Pleosporomycetidae</taxon>
        <taxon>Pleosporales</taxon>
        <taxon>Pleosporineae</taxon>
        <taxon>Pleosporaceae</taxon>
        <taxon>Bipolaris</taxon>
    </lineage>
</organism>
<dbReference type="GO" id="GO:0051209">
    <property type="term" value="P:release of sequestered calcium ion into cytosol"/>
    <property type="evidence" value="ECO:0007669"/>
    <property type="project" value="TreeGrafter"/>
</dbReference>
<dbReference type="EC" id="3.1.4.11" evidence="1"/>
<comment type="catalytic activity">
    <reaction evidence="1">
        <text>a 1,2-diacyl-sn-glycero-3-phospho-(1D-myo-inositol-4,5-bisphosphate) + H2O = 1D-myo-inositol 1,4,5-trisphosphate + a 1,2-diacyl-sn-glycerol + H(+)</text>
        <dbReference type="Rhea" id="RHEA:33179"/>
        <dbReference type="ChEBI" id="CHEBI:15377"/>
        <dbReference type="ChEBI" id="CHEBI:15378"/>
        <dbReference type="ChEBI" id="CHEBI:17815"/>
        <dbReference type="ChEBI" id="CHEBI:58456"/>
        <dbReference type="ChEBI" id="CHEBI:203600"/>
        <dbReference type="EC" id="3.1.4.11"/>
    </reaction>
</comment>
<gene>
    <name evidence="3" type="ORF">COCVIDRAFT_114215</name>
</gene>
<dbReference type="CDD" id="cd08598">
    <property type="entry name" value="PI-PLC1c_yeast"/>
    <property type="match status" value="1"/>
</dbReference>
<dbReference type="Gene3D" id="2.60.40.150">
    <property type="entry name" value="C2 domain"/>
    <property type="match status" value="1"/>
</dbReference>
<evidence type="ECO:0000313" key="3">
    <source>
        <dbReference type="EMBL" id="EUN21353.1"/>
    </source>
</evidence>
<dbReference type="CDD" id="cd00275">
    <property type="entry name" value="C2_PLC_like"/>
    <property type="match status" value="1"/>
</dbReference>
<sequence>MTGKDQSSSLNHGIIHFHESLLKHFHQIFRNYAGPDNHWNESQIRMFWEHVQEEHFGGRLSAMPSNEMDFGEFLHSSHNTYLTGNQLSSDSSTKAYVDALLRGCRCIEIDVWDGKEFYMHEEEEDNKGQMRPLTKRDKLGIKLASWIVEKFEKPEVIDMIGTVDDRMSEVIHTEPRVLHGFTLTKEISFRSVCDTIRRYAFLASDLPLIVSLEVHCTPLQQGVMVSIMEEAWKEFLLPTPDTEPNSLPSPRDLKRKILIKVKYVPSEKTPGSTTSDTESIHSLGMQTSAQENRPKDAKPAKIIPRLSQLGIYTRGVSFKSITQLEASMPNHIFSLSEPAAIELHRKQPLELFNHNKNYLMRTYPAGTRIDSLNFDPNPFWRMGIQIVALNWQTWDVGMMLNEGMFSGTDGYILKPNGYRSSDESTSLDEEPVIPQVTLNHLAIKILAVQDIPTDNTSDDPDDFRPYVKVELHTDAYISTPIQLNNKTGHAKGTKYREQTTIKEGISSDFMAELLEFENVECVIPELAFVTFIIMNDVVGPDVLAAWACIRLDRLRSGYRLVRLMDKTGTKCRCLLLVHITQTFSKCL</sequence>
<dbReference type="InterPro" id="IPR035892">
    <property type="entry name" value="C2_domain_sf"/>
</dbReference>
<dbReference type="PRINTS" id="PR00390">
    <property type="entry name" value="PHPHLIPASEC"/>
</dbReference>
<dbReference type="Pfam" id="PF00388">
    <property type="entry name" value="PI-PLC-X"/>
    <property type="match status" value="1"/>
</dbReference>
<dbReference type="GO" id="GO:0004435">
    <property type="term" value="F:phosphatidylinositol-4,5-bisphosphate phospholipase C activity"/>
    <property type="evidence" value="ECO:0007669"/>
    <property type="project" value="UniProtKB-EC"/>
</dbReference>
<dbReference type="GeneID" id="26250508"/>
<dbReference type="SUPFAM" id="SSF51695">
    <property type="entry name" value="PLC-like phosphodiesterases"/>
    <property type="match status" value="1"/>
</dbReference>
<dbReference type="Pfam" id="PF00387">
    <property type="entry name" value="PI-PLC-Y"/>
    <property type="match status" value="1"/>
</dbReference>
<dbReference type="RefSeq" id="XP_014550927.1">
    <property type="nucleotide sequence ID" value="XM_014695441.1"/>
</dbReference>
<dbReference type="GO" id="GO:0016042">
    <property type="term" value="P:lipid catabolic process"/>
    <property type="evidence" value="ECO:0007669"/>
    <property type="project" value="UniProtKB-KW"/>
</dbReference>
<dbReference type="SMART" id="SM00148">
    <property type="entry name" value="PLCXc"/>
    <property type="match status" value="1"/>
</dbReference>
<dbReference type="Proteomes" id="UP000054337">
    <property type="component" value="Unassembled WGS sequence"/>
</dbReference>
<keyword evidence="1" id="KW-0442">Lipid degradation</keyword>
<dbReference type="GO" id="GO:0048015">
    <property type="term" value="P:phosphatidylinositol-mediated signaling"/>
    <property type="evidence" value="ECO:0007669"/>
    <property type="project" value="TreeGrafter"/>
</dbReference>
<reference evidence="3 4" key="1">
    <citation type="journal article" date="2013" name="PLoS Genet.">
        <title>Comparative genome structure, secondary metabolite, and effector coding capacity across Cochliobolus pathogens.</title>
        <authorList>
            <person name="Condon B.J."/>
            <person name="Leng Y."/>
            <person name="Wu D."/>
            <person name="Bushley K.E."/>
            <person name="Ohm R.A."/>
            <person name="Otillar R."/>
            <person name="Martin J."/>
            <person name="Schackwitz W."/>
            <person name="Grimwood J."/>
            <person name="MohdZainudin N."/>
            <person name="Xue C."/>
            <person name="Wang R."/>
            <person name="Manning V.A."/>
            <person name="Dhillon B."/>
            <person name="Tu Z.J."/>
            <person name="Steffenson B.J."/>
            <person name="Salamov A."/>
            <person name="Sun H."/>
            <person name="Lowry S."/>
            <person name="LaButti K."/>
            <person name="Han J."/>
            <person name="Copeland A."/>
            <person name="Lindquist E."/>
            <person name="Barry K."/>
            <person name="Schmutz J."/>
            <person name="Baker S.E."/>
            <person name="Ciuffetti L.M."/>
            <person name="Grigoriev I.V."/>
            <person name="Zhong S."/>
            <person name="Turgeon B.G."/>
        </authorList>
    </citation>
    <scope>NUCLEOTIDE SEQUENCE [LARGE SCALE GENOMIC DNA]</scope>
    <source>
        <strain evidence="3 4">FI3</strain>
    </source>
</reference>
<dbReference type="PROSITE" id="PS50007">
    <property type="entry name" value="PIPLC_X_DOMAIN"/>
    <property type="match status" value="1"/>
</dbReference>
<evidence type="ECO:0000259" key="2">
    <source>
        <dbReference type="PROSITE" id="PS50008"/>
    </source>
</evidence>
<dbReference type="PANTHER" id="PTHR10336">
    <property type="entry name" value="PHOSPHOINOSITIDE-SPECIFIC PHOSPHOLIPASE C FAMILY PROTEIN"/>
    <property type="match status" value="1"/>
</dbReference>
<protein>
    <recommendedName>
        <fullName evidence="1">Phosphoinositide phospholipase C</fullName>
        <ecNumber evidence="1">3.1.4.11</ecNumber>
    </recommendedName>
</protein>
<evidence type="ECO:0000256" key="1">
    <source>
        <dbReference type="RuleBase" id="RU361133"/>
    </source>
</evidence>
<dbReference type="SUPFAM" id="SSF49562">
    <property type="entry name" value="C2 domain (Calcium/lipid-binding domain, CaLB)"/>
    <property type="match status" value="1"/>
</dbReference>
<dbReference type="InterPro" id="IPR000909">
    <property type="entry name" value="PLipase_C_PInositol-sp_X_dom"/>
</dbReference>
<dbReference type="EMBL" id="KI968852">
    <property type="protein sequence ID" value="EUN21353.1"/>
    <property type="molecule type" value="Genomic_DNA"/>
</dbReference>
<feature type="domain" description="PI-PLC Y-box" evidence="2">
    <location>
        <begin position="306"/>
        <end position="419"/>
    </location>
</feature>
<keyword evidence="4" id="KW-1185">Reference proteome</keyword>
<dbReference type="InterPro" id="IPR017946">
    <property type="entry name" value="PLC-like_Pdiesterase_TIM-brl"/>
</dbReference>
<keyword evidence="1" id="KW-0443">Lipid metabolism</keyword>
<proteinExistence type="predicted"/>
<dbReference type="SMART" id="SM00149">
    <property type="entry name" value="PLCYc"/>
    <property type="match status" value="1"/>
</dbReference>
<accession>W7DT53</accession>
<dbReference type="AlphaFoldDB" id="W7DT53"/>
<dbReference type="Gene3D" id="3.20.20.190">
    <property type="entry name" value="Phosphatidylinositol (PI) phosphodiesterase"/>
    <property type="match status" value="1"/>
</dbReference>
<dbReference type="InterPro" id="IPR001711">
    <property type="entry name" value="PLipase_C_Pinositol-sp_Y"/>
</dbReference>
<evidence type="ECO:0000313" key="4">
    <source>
        <dbReference type="Proteomes" id="UP000054337"/>
    </source>
</evidence>